<organism evidence="3 4">
    <name type="scientific">Paenibacillus agilis</name>
    <dbReference type="NCBI Taxonomy" id="3020863"/>
    <lineage>
        <taxon>Bacteria</taxon>
        <taxon>Bacillati</taxon>
        <taxon>Bacillota</taxon>
        <taxon>Bacilli</taxon>
        <taxon>Bacillales</taxon>
        <taxon>Paenibacillaceae</taxon>
        <taxon>Paenibacillus</taxon>
    </lineage>
</organism>
<feature type="active site" description="Proton donor/acceptor" evidence="1">
    <location>
        <position position="83"/>
    </location>
</feature>
<evidence type="ECO:0000256" key="1">
    <source>
        <dbReference type="PIRSR" id="PIRSR613078-1"/>
    </source>
</evidence>
<evidence type="ECO:0000313" key="4">
    <source>
        <dbReference type="Proteomes" id="UP000318102"/>
    </source>
</evidence>
<dbReference type="InterPro" id="IPR029033">
    <property type="entry name" value="His_PPase_superfam"/>
</dbReference>
<dbReference type="RefSeq" id="WP_144991523.1">
    <property type="nucleotide sequence ID" value="NZ_VNJK01000001.1"/>
</dbReference>
<evidence type="ECO:0000313" key="3">
    <source>
        <dbReference type="EMBL" id="TVX94418.1"/>
    </source>
</evidence>
<dbReference type="Pfam" id="PF00300">
    <property type="entry name" value="His_Phos_1"/>
    <property type="match status" value="1"/>
</dbReference>
<dbReference type="PANTHER" id="PTHR48100">
    <property type="entry name" value="BROAD-SPECIFICITY PHOSPHATASE YOR283W-RELATED"/>
    <property type="match status" value="1"/>
</dbReference>
<feature type="active site" description="Tele-phosphohistidine intermediate" evidence="1">
    <location>
        <position position="9"/>
    </location>
</feature>
<dbReference type="PANTHER" id="PTHR48100:SF1">
    <property type="entry name" value="HISTIDINE PHOSPHATASE FAMILY PROTEIN-RELATED"/>
    <property type="match status" value="1"/>
</dbReference>
<dbReference type="CDD" id="cd07067">
    <property type="entry name" value="HP_PGM_like"/>
    <property type="match status" value="1"/>
</dbReference>
<name>A0A559J3E9_9BACL</name>
<dbReference type="GO" id="GO:0016791">
    <property type="term" value="F:phosphatase activity"/>
    <property type="evidence" value="ECO:0007669"/>
    <property type="project" value="TreeGrafter"/>
</dbReference>
<evidence type="ECO:0000256" key="2">
    <source>
        <dbReference type="PIRSR" id="PIRSR613078-2"/>
    </source>
</evidence>
<dbReference type="EMBL" id="VNJK01000001">
    <property type="protein sequence ID" value="TVX94418.1"/>
    <property type="molecule type" value="Genomic_DNA"/>
</dbReference>
<dbReference type="AlphaFoldDB" id="A0A559J3E9"/>
<sequence>MTRIGIIRHGSTEWNKEGRAQGSSDIPLNESGLLEAQQLANRLSKEQWDVIYTSPLSRAKTTAEAIASEMSDVEVLLDDRLREVNGGLIEGTTEEERVAKWGENWRELDLGMESKDQVFARILSLVQDVTDKHAGQNVLLVGHGAFIRHLFEVLLPTYKAETRLKNTSVSNIVQSDNTWQCELYNCTAHVDKQ</sequence>
<dbReference type="InterPro" id="IPR050275">
    <property type="entry name" value="PGM_Phosphatase"/>
</dbReference>
<dbReference type="GO" id="GO:0005737">
    <property type="term" value="C:cytoplasm"/>
    <property type="evidence" value="ECO:0007669"/>
    <property type="project" value="TreeGrafter"/>
</dbReference>
<reference evidence="3 4" key="1">
    <citation type="submission" date="2019-07" db="EMBL/GenBank/DDBJ databases">
        <authorList>
            <person name="Kim J."/>
        </authorList>
    </citation>
    <scope>NUCLEOTIDE SEQUENCE [LARGE SCALE GENOMIC DNA]</scope>
    <source>
        <strain evidence="3 4">N4</strain>
    </source>
</reference>
<feature type="binding site" evidence="2">
    <location>
        <position position="58"/>
    </location>
    <ligand>
        <name>substrate</name>
    </ligand>
</feature>
<accession>A0A559J3E9</accession>
<protein>
    <submittedName>
        <fullName evidence="3">Histidine phosphatase family protein</fullName>
    </submittedName>
</protein>
<gene>
    <name evidence="3" type="ORF">FPZ44_15965</name>
</gene>
<dbReference type="OrthoDB" id="9782128at2"/>
<feature type="binding site" evidence="2">
    <location>
        <begin position="8"/>
        <end position="15"/>
    </location>
    <ligand>
        <name>substrate</name>
    </ligand>
</feature>
<proteinExistence type="predicted"/>
<keyword evidence="4" id="KW-1185">Reference proteome</keyword>
<dbReference type="SUPFAM" id="SSF53254">
    <property type="entry name" value="Phosphoglycerate mutase-like"/>
    <property type="match status" value="1"/>
</dbReference>
<dbReference type="SMART" id="SM00855">
    <property type="entry name" value="PGAM"/>
    <property type="match status" value="1"/>
</dbReference>
<dbReference type="Proteomes" id="UP000318102">
    <property type="component" value="Unassembled WGS sequence"/>
</dbReference>
<comment type="caution">
    <text evidence="3">The sequence shown here is derived from an EMBL/GenBank/DDBJ whole genome shotgun (WGS) entry which is preliminary data.</text>
</comment>
<dbReference type="InterPro" id="IPR013078">
    <property type="entry name" value="His_Pase_superF_clade-1"/>
</dbReference>
<dbReference type="Gene3D" id="3.40.50.1240">
    <property type="entry name" value="Phosphoglycerate mutase-like"/>
    <property type="match status" value="1"/>
</dbReference>